<dbReference type="EC" id="1.-.-.-" evidence="4"/>
<reference evidence="4 5" key="1">
    <citation type="submission" date="2024-04" db="EMBL/GenBank/DDBJ databases">
        <title>Novel species of the genus Ideonella isolated from streams.</title>
        <authorList>
            <person name="Lu H."/>
        </authorList>
    </citation>
    <scope>NUCLEOTIDE SEQUENCE [LARGE SCALE GENOMIC DNA]</scope>
    <source>
        <strain evidence="4 5">BYS139W</strain>
    </source>
</reference>
<dbReference type="PROSITE" id="PS00061">
    <property type="entry name" value="ADH_SHORT"/>
    <property type="match status" value="1"/>
</dbReference>
<dbReference type="SMART" id="SM00822">
    <property type="entry name" value="PKS_KR"/>
    <property type="match status" value="1"/>
</dbReference>
<keyword evidence="5" id="KW-1185">Reference proteome</keyword>
<evidence type="ECO:0000256" key="1">
    <source>
        <dbReference type="ARBA" id="ARBA00006484"/>
    </source>
</evidence>
<dbReference type="EMBL" id="JBBUTF010000038">
    <property type="protein sequence ID" value="MEK8029056.1"/>
    <property type="molecule type" value="Genomic_DNA"/>
</dbReference>
<dbReference type="PANTHER" id="PTHR43639:SF1">
    <property type="entry name" value="SHORT-CHAIN DEHYDROGENASE_REDUCTASE FAMILY PROTEIN"/>
    <property type="match status" value="1"/>
</dbReference>
<dbReference type="PRINTS" id="PR00080">
    <property type="entry name" value="SDRFAMILY"/>
</dbReference>
<name>A0ABU9BH63_9BURK</name>
<proteinExistence type="inferred from homology"/>
<dbReference type="InterPro" id="IPR036291">
    <property type="entry name" value="NAD(P)-bd_dom_sf"/>
</dbReference>
<keyword evidence="2 4" id="KW-0560">Oxidoreductase</keyword>
<evidence type="ECO:0000313" key="5">
    <source>
        <dbReference type="Proteomes" id="UP001368500"/>
    </source>
</evidence>
<evidence type="ECO:0000256" key="2">
    <source>
        <dbReference type="ARBA" id="ARBA00023002"/>
    </source>
</evidence>
<dbReference type="PANTHER" id="PTHR43639">
    <property type="entry name" value="OXIDOREDUCTASE, SHORT-CHAIN DEHYDROGENASE/REDUCTASE FAMILY (AFU_ORTHOLOGUE AFUA_5G02870)"/>
    <property type="match status" value="1"/>
</dbReference>
<dbReference type="InterPro" id="IPR002347">
    <property type="entry name" value="SDR_fam"/>
</dbReference>
<sequence>MSPAPSVSPSPLPLHGQVAVVTGGAGGIGEAISRGLAAAGCAVVVGYNRSEGPAATLAAALPAAHAAHAALKCPVTDSVALAQLAAEVQRRYGRCDLLVNCAGTTRFVPHGDLDGLDDALIDQILATNVRGTIAAVRALRPLLDAAADPATGRTGLVVNISSIAAVTAMGSNIAYCASKAAVDNLTKSMARALAPAIRVLSVSPGLADTEFVKSMDRAWRDEQAARTPLQRLALPEEVAAAVVTAAAHLTFTTGAVIPVDGGRPLA</sequence>
<dbReference type="Gene3D" id="3.40.50.720">
    <property type="entry name" value="NAD(P)-binding Rossmann-like Domain"/>
    <property type="match status" value="1"/>
</dbReference>
<dbReference type="PRINTS" id="PR00081">
    <property type="entry name" value="GDHRDH"/>
</dbReference>
<comment type="similarity">
    <text evidence="1">Belongs to the short-chain dehydrogenases/reductases (SDR) family.</text>
</comment>
<gene>
    <name evidence="4" type="ORF">AACH11_24130</name>
</gene>
<dbReference type="InterPro" id="IPR020904">
    <property type="entry name" value="Sc_DH/Rdtase_CS"/>
</dbReference>
<evidence type="ECO:0000259" key="3">
    <source>
        <dbReference type="SMART" id="SM00822"/>
    </source>
</evidence>
<dbReference type="Proteomes" id="UP001368500">
    <property type="component" value="Unassembled WGS sequence"/>
</dbReference>
<dbReference type="Pfam" id="PF13561">
    <property type="entry name" value="adh_short_C2"/>
    <property type="match status" value="1"/>
</dbReference>
<feature type="domain" description="Ketoreductase" evidence="3">
    <location>
        <begin position="17"/>
        <end position="209"/>
    </location>
</feature>
<dbReference type="GO" id="GO:0016491">
    <property type="term" value="F:oxidoreductase activity"/>
    <property type="evidence" value="ECO:0007669"/>
    <property type="project" value="UniProtKB-KW"/>
</dbReference>
<protein>
    <submittedName>
        <fullName evidence="4">SDR family oxidoreductase</fullName>
        <ecNumber evidence="4">1.-.-.-</ecNumber>
    </submittedName>
</protein>
<dbReference type="RefSeq" id="WP_341376844.1">
    <property type="nucleotide sequence ID" value="NZ_JBBUTF010000038.1"/>
</dbReference>
<dbReference type="SUPFAM" id="SSF51735">
    <property type="entry name" value="NAD(P)-binding Rossmann-fold domains"/>
    <property type="match status" value="1"/>
</dbReference>
<comment type="caution">
    <text evidence="4">The sequence shown here is derived from an EMBL/GenBank/DDBJ whole genome shotgun (WGS) entry which is preliminary data.</text>
</comment>
<accession>A0ABU9BH63</accession>
<evidence type="ECO:0000313" key="4">
    <source>
        <dbReference type="EMBL" id="MEK8029056.1"/>
    </source>
</evidence>
<organism evidence="4 5">
    <name type="scientific">Pseudaquabacterium rugosum</name>
    <dbReference type="NCBI Taxonomy" id="2984194"/>
    <lineage>
        <taxon>Bacteria</taxon>
        <taxon>Pseudomonadati</taxon>
        <taxon>Pseudomonadota</taxon>
        <taxon>Betaproteobacteria</taxon>
        <taxon>Burkholderiales</taxon>
        <taxon>Sphaerotilaceae</taxon>
        <taxon>Pseudaquabacterium</taxon>
    </lineage>
</organism>
<dbReference type="InterPro" id="IPR057326">
    <property type="entry name" value="KR_dom"/>
</dbReference>
<dbReference type="CDD" id="cd05233">
    <property type="entry name" value="SDR_c"/>
    <property type="match status" value="1"/>
</dbReference>